<reference evidence="1 2" key="1">
    <citation type="submission" date="2024-11" db="EMBL/GenBank/DDBJ databases">
        <title>Chromosome-level genome assembly of the freshwater bivalve Anodonta woodiana.</title>
        <authorList>
            <person name="Chen X."/>
        </authorList>
    </citation>
    <scope>NUCLEOTIDE SEQUENCE [LARGE SCALE GENOMIC DNA]</scope>
    <source>
        <strain evidence="1">MN2024</strain>
        <tissue evidence="1">Gills</tissue>
    </source>
</reference>
<name>A0ABD3XIK0_SINWO</name>
<evidence type="ECO:0000313" key="2">
    <source>
        <dbReference type="Proteomes" id="UP001634394"/>
    </source>
</evidence>
<organism evidence="1 2">
    <name type="scientific">Sinanodonta woodiana</name>
    <name type="common">Chinese pond mussel</name>
    <name type="synonym">Anodonta woodiana</name>
    <dbReference type="NCBI Taxonomy" id="1069815"/>
    <lineage>
        <taxon>Eukaryota</taxon>
        <taxon>Metazoa</taxon>
        <taxon>Spiralia</taxon>
        <taxon>Lophotrochozoa</taxon>
        <taxon>Mollusca</taxon>
        <taxon>Bivalvia</taxon>
        <taxon>Autobranchia</taxon>
        <taxon>Heteroconchia</taxon>
        <taxon>Palaeoheterodonta</taxon>
        <taxon>Unionida</taxon>
        <taxon>Unionoidea</taxon>
        <taxon>Unionidae</taxon>
        <taxon>Unioninae</taxon>
        <taxon>Sinanodonta</taxon>
    </lineage>
</organism>
<accession>A0ABD3XIK0</accession>
<dbReference type="EMBL" id="JBJQND010000002">
    <property type="protein sequence ID" value="KAL3886089.1"/>
    <property type="molecule type" value="Genomic_DNA"/>
</dbReference>
<sequence length="160" mass="18576">MSSRRGYRPRYLNQHRRSMSLHNLMDSAQNSFLPLRDGLSLQGWYSSSNILDMNPRNGTQAKAPIKRRHLSICQENQLDDMSWLENGNSLEFLYAKVRKDRETIKDEQSADDESETLNNLQQVIFTEEPQENLYSTIDSDVLSLYDDARDNITNENSNEA</sequence>
<proteinExistence type="predicted"/>
<dbReference type="AlphaFoldDB" id="A0ABD3XIK0"/>
<protein>
    <submittedName>
        <fullName evidence="1">Uncharacterized protein</fullName>
    </submittedName>
</protein>
<gene>
    <name evidence="1" type="ORF">ACJMK2_026112</name>
</gene>
<evidence type="ECO:0000313" key="1">
    <source>
        <dbReference type="EMBL" id="KAL3886089.1"/>
    </source>
</evidence>
<dbReference type="Proteomes" id="UP001634394">
    <property type="component" value="Unassembled WGS sequence"/>
</dbReference>
<comment type="caution">
    <text evidence="1">The sequence shown here is derived from an EMBL/GenBank/DDBJ whole genome shotgun (WGS) entry which is preliminary data.</text>
</comment>
<keyword evidence="2" id="KW-1185">Reference proteome</keyword>